<dbReference type="EC" id="7.1.1.2" evidence="4 18"/>
<dbReference type="InterPro" id="IPR001750">
    <property type="entry name" value="ND/Mrp_TM"/>
</dbReference>
<evidence type="ECO:0000256" key="10">
    <source>
        <dbReference type="ARBA" id="ARBA00022967"/>
    </source>
</evidence>
<dbReference type="PANTHER" id="PTHR46552">
    <property type="entry name" value="NADH-UBIQUINONE OXIDOREDUCTASE CHAIN 2"/>
    <property type="match status" value="1"/>
</dbReference>
<dbReference type="InterPro" id="IPR050175">
    <property type="entry name" value="Complex_I_Subunit_2"/>
</dbReference>
<feature type="transmembrane region" description="Helical" evidence="18">
    <location>
        <begin position="265"/>
        <end position="286"/>
    </location>
</feature>
<sequence length="334" mass="38101">MKKTYQLYFTVAMISGTLITVSSSSWLGMWMGLEINLLSITPLLSSIKNQMESEATMKYFITQAMASAILIMAIIVNMQKETISPMINSTIMNMAILTKMGAAPFHFWFPEVMEGLSWMNGLIMLTWQKIAPMIILMYSYKMIALISMAIVSSMLISGVMGINQTSLRKIMAYSSINHIGWMISSMIMIQSIWIIYLTIYSTITTAVTIIMKTMNTFHMNQLINAMNNKKPLKMLFIMNFLSMGGLPPFIGFFPKWITINFLVNSNFIVMSLMMIVMTLMTLYFYMRITFSALVMKTTEMNLKLLSLKNSPLTIYMNFIMLSSLALCTLFLNFI</sequence>
<dbReference type="EMBL" id="MG017450">
    <property type="protein sequence ID" value="AZA05016.1"/>
    <property type="molecule type" value="Genomic_DNA"/>
</dbReference>
<dbReference type="PRINTS" id="PR01436">
    <property type="entry name" value="NADHDHGNASE2"/>
</dbReference>
<comment type="function">
    <text evidence="18">Core subunit of the mitochondrial membrane respiratory chain NADH dehydrogenase (Complex I) which catalyzes electron transfer from NADH through the respiratory chain, using ubiquinone as an electron acceptor. Essential for the catalytic activity and assembly of complex I.</text>
</comment>
<accession>A0A3G6IJJ8</accession>
<evidence type="ECO:0000256" key="8">
    <source>
        <dbReference type="ARBA" id="ARBA00022692"/>
    </source>
</evidence>
<comment type="similarity">
    <text evidence="3 18">Belongs to the complex I subunit 2 family.</text>
</comment>
<evidence type="ECO:0000256" key="1">
    <source>
        <dbReference type="ARBA" id="ARBA00003257"/>
    </source>
</evidence>
<evidence type="ECO:0000256" key="18">
    <source>
        <dbReference type="RuleBase" id="RU003403"/>
    </source>
</evidence>
<evidence type="ECO:0000256" key="9">
    <source>
        <dbReference type="ARBA" id="ARBA00022792"/>
    </source>
</evidence>
<evidence type="ECO:0000256" key="14">
    <source>
        <dbReference type="ARBA" id="ARBA00023075"/>
    </source>
</evidence>
<feature type="transmembrane region" description="Helical" evidence="18">
    <location>
        <begin position="59"/>
        <end position="78"/>
    </location>
</feature>
<dbReference type="GO" id="GO:0005743">
    <property type="term" value="C:mitochondrial inner membrane"/>
    <property type="evidence" value="ECO:0007669"/>
    <property type="project" value="UniProtKB-SubCell"/>
</dbReference>
<protein>
    <recommendedName>
        <fullName evidence="5 18">NADH-ubiquinone oxidoreductase chain 2</fullName>
        <ecNumber evidence="4 18">7.1.1.2</ecNumber>
    </recommendedName>
</protein>
<feature type="transmembrane region" description="Helical" evidence="18">
    <location>
        <begin position="182"/>
        <end position="211"/>
    </location>
</feature>
<keyword evidence="9 18" id="KW-0999">Mitochondrion inner membrane</keyword>
<gene>
    <name evidence="20" type="primary">nad2</name>
</gene>
<evidence type="ECO:0000259" key="19">
    <source>
        <dbReference type="Pfam" id="PF00361"/>
    </source>
</evidence>
<reference evidence="20" key="1">
    <citation type="journal article" date="2018" name="Kun Chong Xue Bao">
        <title>Mitochondrial genome analysis of black fur mites and phylogenetic analysis of the dermatophyte.</title>
        <authorList>
            <person name="Song N."/>
            <person name="Lin A."/>
        </authorList>
    </citation>
    <scope>NUCLEOTIDE SEQUENCE</scope>
</reference>
<comment type="subcellular location">
    <subcellularLocation>
        <location evidence="2 18">Mitochondrion inner membrane</location>
        <topology evidence="2 18">Multi-pass membrane protein</topology>
    </subcellularLocation>
</comment>
<keyword evidence="12 18" id="KW-1133">Transmembrane helix</keyword>
<dbReference type="GO" id="GO:0008137">
    <property type="term" value="F:NADH dehydrogenase (ubiquinone) activity"/>
    <property type="evidence" value="ECO:0007669"/>
    <property type="project" value="UniProtKB-EC"/>
</dbReference>
<geneLocation type="mitochondrion" evidence="20"/>
<organism evidence="20">
    <name type="scientific">Anthrenus verbasci</name>
    <name type="common">variegated carpet beetle</name>
    <dbReference type="NCBI Taxonomy" id="295669"/>
    <lineage>
        <taxon>Eukaryota</taxon>
        <taxon>Metazoa</taxon>
        <taxon>Ecdysozoa</taxon>
        <taxon>Arthropoda</taxon>
        <taxon>Hexapoda</taxon>
        <taxon>Insecta</taxon>
        <taxon>Pterygota</taxon>
        <taxon>Neoptera</taxon>
        <taxon>Endopterygota</taxon>
        <taxon>Coleoptera</taxon>
        <taxon>Polyphaga</taxon>
        <taxon>Bostrichiformia</taxon>
        <taxon>Dermestidae</taxon>
        <taxon>Megatominae</taxon>
        <taxon>Anthrenus</taxon>
    </lineage>
</organism>
<evidence type="ECO:0000256" key="16">
    <source>
        <dbReference type="ARBA" id="ARBA00023136"/>
    </source>
</evidence>
<keyword evidence="15 18" id="KW-0496">Mitochondrion</keyword>
<keyword evidence="7 18" id="KW-0679">Respiratory chain</keyword>
<evidence type="ECO:0000256" key="11">
    <source>
        <dbReference type="ARBA" id="ARBA00022982"/>
    </source>
</evidence>
<evidence type="ECO:0000256" key="7">
    <source>
        <dbReference type="ARBA" id="ARBA00022660"/>
    </source>
</evidence>
<dbReference type="AlphaFoldDB" id="A0A3G6IJJ8"/>
<evidence type="ECO:0000256" key="17">
    <source>
        <dbReference type="ARBA" id="ARBA00049551"/>
    </source>
</evidence>
<proteinExistence type="inferred from homology"/>
<keyword evidence="10 18" id="KW-1278">Translocase</keyword>
<evidence type="ECO:0000256" key="6">
    <source>
        <dbReference type="ARBA" id="ARBA00022448"/>
    </source>
</evidence>
<dbReference type="InterPro" id="IPR003917">
    <property type="entry name" value="NADH_UbQ_OxRdtase_chain2"/>
</dbReference>
<keyword evidence="13 18" id="KW-0520">NAD</keyword>
<evidence type="ECO:0000313" key="20">
    <source>
        <dbReference type="EMBL" id="AZA05016.1"/>
    </source>
</evidence>
<dbReference type="Pfam" id="PF00361">
    <property type="entry name" value="Proton_antipo_M"/>
    <property type="match status" value="1"/>
</dbReference>
<evidence type="ECO:0000256" key="3">
    <source>
        <dbReference type="ARBA" id="ARBA00007012"/>
    </source>
</evidence>
<feature type="transmembrane region" description="Helical" evidence="18">
    <location>
        <begin position="232"/>
        <end position="253"/>
    </location>
</feature>
<keyword evidence="8 18" id="KW-0812">Transmembrane</keyword>
<evidence type="ECO:0000256" key="12">
    <source>
        <dbReference type="ARBA" id="ARBA00022989"/>
    </source>
</evidence>
<dbReference type="GO" id="GO:0006120">
    <property type="term" value="P:mitochondrial electron transport, NADH to ubiquinone"/>
    <property type="evidence" value="ECO:0007669"/>
    <property type="project" value="InterPro"/>
</dbReference>
<feature type="transmembrane region" description="Helical" evidence="18">
    <location>
        <begin position="143"/>
        <end position="162"/>
    </location>
</feature>
<keyword evidence="14 18" id="KW-0830">Ubiquinone</keyword>
<feature type="transmembrane region" description="Helical" evidence="18">
    <location>
        <begin position="312"/>
        <end position="333"/>
    </location>
</feature>
<name>A0A3G6IJJ8_9COLE</name>
<evidence type="ECO:0000256" key="13">
    <source>
        <dbReference type="ARBA" id="ARBA00023027"/>
    </source>
</evidence>
<keyword evidence="11 18" id="KW-0249">Electron transport</keyword>
<evidence type="ECO:0000256" key="2">
    <source>
        <dbReference type="ARBA" id="ARBA00004448"/>
    </source>
</evidence>
<keyword evidence="6" id="KW-0813">Transport</keyword>
<comment type="function">
    <text evidence="1">Core subunit of the mitochondrial membrane respiratory chain NADH dehydrogenase (Complex I) that is believed to belong to the minimal assembly required for catalysis. Complex I functions in the transfer of electrons from NADH to the respiratory chain. The immediate electron acceptor for the enzyme is believed to be ubiquinone.</text>
</comment>
<evidence type="ECO:0000256" key="5">
    <source>
        <dbReference type="ARBA" id="ARBA00021008"/>
    </source>
</evidence>
<dbReference type="PANTHER" id="PTHR46552:SF1">
    <property type="entry name" value="NADH-UBIQUINONE OXIDOREDUCTASE CHAIN 2"/>
    <property type="match status" value="1"/>
</dbReference>
<comment type="catalytic activity">
    <reaction evidence="17 18">
        <text>a ubiquinone + NADH + 5 H(+)(in) = a ubiquinol + NAD(+) + 4 H(+)(out)</text>
        <dbReference type="Rhea" id="RHEA:29091"/>
        <dbReference type="Rhea" id="RHEA-COMP:9565"/>
        <dbReference type="Rhea" id="RHEA-COMP:9566"/>
        <dbReference type="ChEBI" id="CHEBI:15378"/>
        <dbReference type="ChEBI" id="CHEBI:16389"/>
        <dbReference type="ChEBI" id="CHEBI:17976"/>
        <dbReference type="ChEBI" id="CHEBI:57540"/>
        <dbReference type="ChEBI" id="CHEBI:57945"/>
        <dbReference type="EC" id="7.1.1.2"/>
    </reaction>
</comment>
<feature type="domain" description="NADH:quinone oxidoreductase/Mrp antiporter transmembrane" evidence="19">
    <location>
        <begin position="23"/>
        <end position="281"/>
    </location>
</feature>
<evidence type="ECO:0000256" key="4">
    <source>
        <dbReference type="ARBA" id="ARBA00012944"/>
    </source>
</evidence>
<keyword evidence="16 18" id="KW-0472">Membrane</keyword>
<evidence type="ECO:0000256" key="15">
    <source>
        <dbReference type="ARBA" id="ARBA00023128"/>
    </source>
</evidence>
<feature type="transmembrane region" description="Helical" evidence="18">
    <location>
        <begin position="7"/>
        <end position="29"/>
    </location>
</feature>